<accession>A0A218XL58</accession>
<evidence type="ECO:0000256" key="4">
    <source>
        <dbReference type="ARBA" id="ARBA00023242"/>
    </source>
</evidence>
<dbReference type="InterPro" id="IPR015495">
    <property type="entry name" value="Myb_TF_plants"/>
</dbReference>
<dbReference type="CDD" id="cd00167">
    <property type="entry name" value="SANT"/>
    <property type="match status" value="2"/>
</dbReference>
<feature type="domain" description="HTH myb-type" evidence="7">
    <location>
        <begin position="17"/>
        <end position="67"/>
    </location>
</feature>
<dbReference type="InterPro" id="IPR017930">
    <property type="entry name" value="Myb_dom"/>
</dbReference>
<feature type="domain" description="Myb-like" evidence="6">
    <location>
        <begin position="15"/>
        <end position="67"/>
    </location>
</feature>
<reference evidence="8" key="2">
    <citation type="submission" date="2017-06" db="EMBL/GenBank/DDBJ databases">
        <title>The pomegranate genome and the genomics of punicalagin biosynthesis.</title>
        <authorList>
            <person name="Xu C."/>
        </authorList>
    </citation>
    <scope>NUCLEOTIDE SEQUENCE [LARGE SCALE GENOMIC DNA]</scope>
    <source>
        <tissue evidence="8">Fresh leaf</tissue>
    </source>
</reference>
<reference evidence="9 11" key="3">
    <citation type="submission" date="2017-11" db="EMBL/GenBank/DDBJ databases">
        <title>De-novo sequencing of pomegranate (Punica granatum L.) genome.</title>
        <authorList>
            <person name="Akparov Z."/>
            <person name="Amiraslanov A."/>
            <person name="Hajiyeva S."/>
            <person name="Abbasov M."/>
            <person name="Kaur K."/>
            <person name="Hamwieh A."/>
            <person name="Solovyev V."/>
            <person name="Salamov A."/>
            <person name="Braich B."/>
            <person name="Kosarev P."/>
            <person name="Mahmoud A."/>
            <person name="Hajiyev E."/>
            <person name="Babayeva S."/>
            <person name="Izzatullayeva V."/>
            <person name="Mammadov A."/>
            <person name="Mammadov A."/>
            <person name="Sharifova S."/>
            <person name="Ojaghi J."/>
            <person name="Eynullazada K."/>
            <person name="Bayramov B."/>
            <person name="Abdulazimova A."/>
            <person name="Shahmuradov I."/>
        </authorList>
    </citation>
    <scope>NUCLEOTIDE SEQUENCE [LARGE SCALE GENOMIC DNA]</scope>
    <source>
        <strain evidence="9">AG2017</strain>
        <strain evidence="11">cv. AG2017</strain>
        <tissue evidence="9">Leaf</tissue>
    </source>
</reference>
<dbReference type="SUPFAM" id="SSF46689">
    <property type="entry name" value="Homeodomain-like"/>
    <property type="match status" value="1"/>
</dbReference>
<dbReference type="PANTHER" id="PTHR10641:SF1244">
    <property type="entry name" value="TRICHOME DIFFERENTIATION PROTEIN GL1-LIKE"/>
    <property type="match status" value="1"/>
</dbReference>
<gene>
    <name evidence="8" type="ORF">CDL15_Pgr029116</name>
    <name evidence="9" type="ORF">CRG98_009472</name>
</gene>
<keyword evidence="2" id="KW-0677">Repeat</keyword>
<evidence type="ECO:0000256" key="1">
    <source>
        <dbReference type="ARBA" id="ARBA00004123"/>
    </source>
</evidence>
<evidence type="ECO:0000259" key="7">
    <source>
        <dbReference type="PROSITE" id="PS51294"/>
    </source>
</evidence>
<comment type="subcellular location">
    <subcellularLocation>
        <location evidence="1">Nucleus</location>
    </subcellularLocation>
</comment>
<dbReference type="SMART" id="SM00717">
    <property type="entry name" value="SANT"/>
    <property type="match status" value="2"/>
</dbReference>
<dbReference type="EMBL" id="PGOL01000470">
    <property type="protein sequence ID" value="PKI70140.1"/>
    <property type="molecule type" value="Genomic_DNA"/>
</dbReference>
<reference evidence="10" key="1">
    <citation type="journal article" date="2017" name="Plant J.">
        <title>The pomegranate (Punica granatum L.) genome and the genomics of punicalagin biosynthesis.</title>
        <authorList>
            <person name="Qin G."/>
            <person name="Xu C."/>
            <person name="Ming R."/>
            <person name="Tang H."/>
            <person name="Guyot R."/>
            <person name="Kramer E.M."/>
            <person name="Hu Y."/>
            <person name="Yi X."/>
            <person name="Qi Y."/>
            <person name="Xu X."/>
            <person name="Gao Z."/>
            <person name="Pan H."/>
            <person name="Jian J."/>
            <person name="Tian Y."/>
            <person name="Yue Z."/>
            <person name="Xu Y."/>
        </authorList>
    </citation>
    <scope>NUCLEOTIDE SEQUENCE [LARGE SCALE GENOMIC DNA]</scope>
    <source>
        <strain evidence="10">cv. Dabenzi</strain>
    </source>
</reference>
<dbReference type="STRING" id="22663.A0A218XL58"/>
<comment type="caution">
    <text evidence="8">The sequence shown here is derived from an EMBL/GenBank/DDBJ whole genome shotgun (WGS) entry which is preliminary data.</text>
</comment>
<proteinExistence type="predicted"/>
<protein>
    <submittedName>
        <fullName evidence="8">Uncharacterized protein</fullName>
    </submittedName>
</protein>
<dbReference type="Pfam" id="PF00249">
    <property type="entry name" value="Myb_DNA-binding"/>
    <property type="match status" value="2"/>
</dbReference>
<feature type="region of interest" description="Disordered" evidence="5">
    <location>
        <begin position="121"/>
        <end position="142"/>
    </location>
</feature>
<keyword evidence="3" id="KW-0238">DNA-binding</keyword>
<dbReference type="GO" id="GO:0005634">
    <property type="term" value="C:nucleus"/>
    <property type="evidence" value="ECO:0007669"/>
    <property type="project" value="UniProtKB-SubCell"/>
</dbReference>
<dbReference type="InterPro" id="IPR001005">
    <property type="entry name" value="SANT/Myb"/>
</dbReference>
<feature type="domain" description="HTH myb-type" evidence="7">
    <location>
        <begin position="68"/>
        <end position="122"/>
    </location>
</feature>
<evidence type="ECO:0000313" key="10">
    <source>
        <dbReference type="Proteomes" id="UP000197138"/>
    </source>
</evidence>
<feature type="compositionally biased region" description="Polar residues" evidence="5">
    <location>
        <begin position="127"/>
        <end position="141"/>
    </location>
</feature>
<evidence type="ECO:0000313" key="8">
    <source>
        <dbReference type="EMBL" id="OWM85693.1"/>
    </source>
</evidence>
<evidence type="ECO:0000259" key="6">
    <source>
        <dbReference type="PROSITE" id="PS50090"/>
    </source>
</evidence>
<keyword evidence="11" id="KW-1185">Reference proteome</keyword>
<evidence type="ECO:0000256" key="5">
    <source>
        <dbReference type="SAM" id="MobiDB-lite"/>
    </source>
</evidence>
<dbReference type="PANTHER" id="PTHR10641">
    <property type="entry name" value="MYB FAMILY TRANSCRIPTION FACTOR"/>
    <property type="match status" value="1"/>
</dbReference>
<dbReference type="PROSITE" id="PS51294">
    <property type="entry name" value="HTH_MYB"/>
    <property type="match status" value="2"/>
</dbReference>
<dbReference type="Proteomes" id="UP000233551">
    <property type="component" value="Unassembled WGS sequence"/>
</dbReference>
<feature type="region of interest" description="Disordered" evidence="5">
    <location>
        <begin position="1"/>
        <end position="22"/>
    </location>
</feature>
<dbReference type="Proteomes" id="UP000197138">
    <property type="component" value="Unassembled WGS sequence"/>
</dbReference>
<evidence type="ECO:0000313" key="9">
    <source>
        <dbReference type="EMBL" id="PKI70140.1"/>
    </source>
</evidence>
<dbReference type="GO" id="GO:0003677">
    <property type="term" value="F:DNA binding"/>
    <property type="evidence" value="ECO:0007669"/>
    <property type="project" value="UniProtKB-KW"/>
</dbReference>
<dbReference type="AlphaFoldDB" id="A0A218XL58"/>
<organism evidence="8 10">
    <name type="scientific">Punica granatum</name>
    <name type="common">Pomegranate</name>
    <dbReference type="NCBI Taxonomy" id="22663"/>
    <lineage>
        <taxon>Eukaryota</taxon>
        <taxon>Viridiplantae</taxon>
        <taxon>Streptophyta</taxon>
        <taxon>Embryophyta</taxon>
        <taxon>Tracheophyta</taxon>
        <taxon>Spermatophyta</taxon>
        <taxon>Magnoliopsida</taxon>
        <taxon>eudicotyledons</taxon>
        <taxon>Gunneridae</taxon>
        <taxon>Pentapetalae</taxon>
        <taxon>rosids</taxon>
        <taxon>malvids</taxon>
        <taxon>Myrtales</taxon>
        <taxon>Lythraceae</taxon>
        <taxon>Punica</taxon>
    </lineage>
</organism>
<keyword evidence="4" id="KW-0539">Nucleus</keyword>
<evidence type="ECO:0000256" key="3">
    <source>
        <dbReference type="ARBA" id="ARBA00023125"/>
    </source>
</evidence>
<dbReference type="Gene3D" id="1.10.10.60">
    <property type="entry name" value="Homeodomain-like"/>
    <property type="match status" value="2"/>
</dbReference>
<name>A0A218XL58_PUNGR</name>
<sequence>MVRPPSSKQNEDKKSGEINKGPWSAEEDQKLIAYIRRYGIWNWTLMPKFAGLARSGKSCRLRWMNYLRPNIRHGNFTKQEEETIIKWQQLLGNRWSSIATKLPGRTDNEIKNYWNTRLKKSVRSEKSTQAPHTNNRTSSQLAAPLPPATVSVKSDHPKIFESLSEETLTMSSSGSSTWKAFELQETSANSLPINDWVNNEASWSVQIAGKSTLLEAVSKGLELDYWEEMILPPLEDVSLAEDFDAMFWVSPGLVLPAADCSLPKFSTDEYLVYDNLWEY</sequence>
<dbReference type="EMBL" id="MTKT01001158">
    <property type="protein sequence ID" value="OWM85693.1"/>
    <property type="molecule type" value="Genomic_DNA"/>
</dbReference>
<evidence type="ECO:0000256" key="2">
    <source>
        <dbReference type="ARBA" id="ARBA00022737"/>
    </source>
</evidence>
<dbReference type="FunFam" id="1.10.10.60:FF:000001">
    <property type="entry name" value="MYB-related transcription factor"/>
    <property type="match status" value="1"/>
</dbReference>
<evidence type="ECO:0000313" key="11">
    <source>
        <dbReference type="Proteomes" id="UP000233551"/>
    </source>
</evidence>
<dbReference type="InterPro" id="IPR009057">
    <property type="entry name" value="Homeodomain-like_sf"/>
</dbReference>
<dbReference type="PROSITE" id="PS50090">
    <property type="entry name" value="MYB_LIKE"/>
    <property type="match status" value="2"/>
</dbReference>
<feature type="domain" description="Myb-like" evidence="6">
    <location>
        <begin position="68"/>
        <end position="118"/>
    </location>
</feature>